<protein>
    <recommendedName>
        <fullName evidence="1">Ubiquitin carboxyl-terminal hydrolase</fullName>
        <ecNumber evidence="1">3.4.19.12</ecNumber>
    </recommendedName>
</protein>
<dbReference type="AlphaFoldDB" id="A2EV27"/>
<keyword evidence="4" id="KW-1185">Reference proteome</keyword>
<evidence type="ECO:0000256" key="1">
    <source>
        <dbReference type="RuleBase" id="RU366025"/>
    </source>
</evidence>
<dbReference type="InterPro" id="IPR018200">
    <property type="entry name" value="USP_CS"/>
</dbReference>
<comment type="similarity">
    <text evidence="1">Belongs to the peptidase C19 family.</text>
</comment>
<dbReference type="EMBL" id="DS113503">
    <property type="protein sequence ID" value="EAY03477.1"/>
    <property type="molecule type" value="Genomic_DNA"/>
</dbReference>
<reference evidence="3" key="2">
    <citation type="journal article" date="2007" name="Science">
        <title>Draft genome sequence of the sexually transmitted pathogen Trichomonas vaginalis.</title>
        <authorList>
            <person name="Carlton J.M."/>
            <person name="Hirt R.P."/>
            <person name="Silva J.C."/>
            <person name="Delcher A.L."/>
            <person name="Schatz M."/>
            <person name="Zhao Q."/>
            <person name="Wortman J.R."/>
            <person name="Bidwell S.L."/>
            <person name="Alsmark U.C.M."/>
            <person name="Besteiro S."/>
            <person name="Sicheritz-Ponten T."/>
            <person name="Noel C.J."/>
            <person name="Dacks J.B."/>
            <person name="Foster P.G."/>
            <person name="Simillion C."/>
            <person name="Van de Peer Y."/>
            <person name="Miranda-Saavedra D."/>
            <person name="Barton G.J."/>
            <person name="Westrop G.D."/>
            <person name="Mueller S."/>
            <person name="Dessi D."/>
            <person name="Fiori P.L."/>
            <person name="Ren Q."/>
            <person name="Paulsen I."/>
            <person name="Zhang H."/>
            <person name="Bastida-Corcuera F.D."/>
            <person name="Simoes-Barbosa A."/>
            <person name="Brown M.T."/>
            <person name="Hayes R.D."/>
            <person name="Mukherjee M."/>
            <person name="Okumura C.Y."/>
            <person name="Schneider R."/>
            <person name="Smith A.J."/>
            <person name="Vanacova S."/>
            <person name="Villalvazo M."/>
            <person name="Haas B.J."/>
            <person name="Pertea M."/>
            <person name="Feldblyum T.V."/>
            <person name="Utterback T.R."/>
            <person name="Shu C.L."/>
            <person name="Osoegawa K."/>
            <person name="de Jong P.J."/>
            <person name="Hrdy I."/>
            <person name="Horvathova L."/>
            <person name="Zubacova Z."/>
            <person name="Dolezal P."/>
            <person name="Malik S.B."/>
            <person name="Logsdon J.M. Jr."/>
            <person name="Henze K."/>
            <person name="Gupta A."/>
            <person name="Wang C.C."/>
            <person name="Dunne R.L."/>
            <person name="Upcroft J.A."/>
            <person name="Upcroft P."/>
            <person name="White O."/>
            <person name="Salzberg S.L."/>
            <person name="Tang P."/>
            <person name="Chiu C.-H."/>
            <person name="Lee Y.-S."/>
            <person name="Embley T.M."/>
            <person name="Coombs G.H."/>
            <person name="Mottram J.C."/>
            <person name="Tachezy J."/>
            <person name="Fraser-Liggett C.M."/>
            <person name="Johnson P.J."/>
        </authorList>
    </citation>
    <scope>NUCLEOTIDE SEQUENCE [LARGE SCALE GENOMIC DNA]</scope>
    <source>
        <strain evidence="3">G3</strain>
    </source>
</reference>
<dbReference type="STRING" id="5722.A2EV27"/>
<dbReference type="eggNOG" id="KOG1863">
    <property type="taxonomic scope" value="Eukaryota"/>
</dbReference>
<dbReference type="InParanoid" id="A2EV27"/>
<dbReference type="VEuPathDB" id="TrichDB:TVAGG3_0946100"/>
<evidence type="ECO:0000259" key="2">
    <source>
        <dbReference type="PROSITE" id="PS50235"/>
    </source>
</evidence>
<dbReference type="VEuPathDB" id="TrichDB:TVAG_450500"/>
<dbReference type="GO" id="GO:0006508">
    <property type="term" value="P:proteolysis"/>
    <property type="evidence" value="ECO:0007669"/>
    <property type="project" value="UniProtKB-KW"/>
</dbReference>
<dbReference type="PROSITE" id="PS00973">
    <property type="entry name" value="USP_2"/>
    <property type="match status" value="1"/>
</dbReference>
<dbReference type="OrthoDB" id="292964at2759"/>
<proteinExistence type="inferred from homology"/>
<dbReference type="InterPro" id="IPR001394">
    <property type="entry name" value="Peptidase_C19_UCH"/>
</dbReference>
<comment type="catalytic activity">
    <reaction evidence="1">
        <text>Thiol-dependent hydrolysis of ester, thioester, amide, peptide and isopeptide bonds formed by the C-terminal Gly of ubiquitin (a 76-residue protein attached to proteins as an intracellular targeting signal).</text>
        <dbReference type="EC" id="3.4.19.12"/>
    </reaction>
</comment>
<dbReference type="Proteomes" id="UP000001542">
    <property type="component" value="Unassembled WGS sequence"/>
</dbReference>
<dbReference type="GO" id="GO:0004843">
    <property type="term" value="F:cysteine-type deubiquitinase activity"/>
    <property type="evidence" value="ECO:0000318"/>
    <property type="project" value="GO_Central"/>
</dbReference>
<dbReference type="InterPro" id="IPR050164">
    <property type="entry name" value="Peptidase_C19"/>
</dbReference>
<accession>A2EV27</accession>
<feature type="domain" description="USP" evidence="2">
    <location>
        <begin position="169"/>
        <end position="465"/>
    </location>
</feature>
<organism evidence="3 4">
    <name type="scientific">Trichomonas vaginalis (strain ATCC PRA-98 / G3)</name>
    <dbReference type="NCBI Taxonomy" id="412133"/>
    <lineage>
        <taxon>Eukaryota</taxon>
        <taxon>Metamonada</taxon>
        <taxon>Parabasalia</taxon>
        <taxon>Trichomonadida</taxon>
        <taxon>Trichomonadidae</taxon>
        <taxon>Trichomonas</taxon>
    </lineage>
</organism>
<dbReference type="SUPFAM" id="SSF54001">
    <property type="entry name" value="Cysteine proteinases"/>
    <property type="match status" value="1"/>
</dbReference>
<gene>
    <name evidence="3" type="ORF">TVAG_450500</name>
</gene>
<dbReference type="PROSITE" id="PS50235">
    <property type="entry name" value="USP_3"/>
    <property type="match status" value="1"/>
</dbReference>
<dbReference type="KEGG" id="tva:4761322"/>
<sequence length="960" mass="107623">MFGELILNDPFHGPSRVADSGFVNMGDIEARLYLNLPLRLNQNPINFTVEIKAKGNTGQYNTIQKVYLVENSSKTEIYNKKGDISLDKNGNGKRSLSTSNLIKKISKKQQVVFNFEVIPSQKTASSTVGQQKAENAVKVVPLERPAAKPVYIYTPPPTPVNTREAVGFIGLINQGSTCYMNSSLQSLFTNPAIRNLIYNIPITSKTPIEQENDPVLNLQILFYKLQYENEALSTNLLTKSFGWNDEVYIQHDAAEFLNVLLNTVSQKIKSIPQLLQNFNVLLTTIYYNMAAPVNTEDWSMLGKKEDTRMLNVPIINSSNVQNAIKRLGNPSDIDDQITINGVRTYAKMKTIIEKLPVVLTIQLLRLSYAKGLDGSFNRIKLTDRVEYTNSLIVESTYDGEVKYNLHAVICHTGSATGGHYYSFIKPTSEEKWLWFNDTSVSVASNADVYDKNFDGGAYILMYVMADEEERLFKDPALPSNQITEFFNTSTNMTEITVITDSGVIENTKEGKTGIRYPSKETKISISRMKTIEDVCIQAGINYPHTIFSMDGFQRPNSILDPTKPIAESLGNDKTIFVCHDNISSRGIIFLKTFDPSSLKLTFVGIIPINEESTILSATESVTHGLQEGFEFFVEGIDSAEKIDPITKIFGNNNDLVGSIIVIQPKTGAKLTIEDSIINYLSINDAQNDGLYSTFLEMKKFIKVDLFGIENTKEPIISVRMPSNLPISEFKNITSSLTGISSVDCQLFRLRSGTSFMRHVSEGNIALNPAGDSFVVVEYRRQSEDEKIIVCEVNDSPQNRRFLVSSLPNWTLQDSLRGTLELQPFFNAFSVDDSPSMNKIEFDKNLTQETNYIFIDVNNHESQNYVNVVVESKHIGEPLFFTIDIDNETNFEQIKNSVKTKLNVDNSTFNRMRVSFGNIGSTIAINTTKIVPLKEANPNLFVRVLPSSSVTSTERSIIFYN</sequence>
<name>A2EV27_TRIV3</name>
<evidence type="ECO:0000313" key="3">
    <source>
        <dbReference type="EMBL" id="EAY03477.1"/>
    </source>
</evidence>
<dbReference type="GO" id="GO:0005829">
    <property type="term" value="C:cytosol"/>
    <property type="evidence" value="ECO:0000318"/>
    <property type="project" value="GO_Central"/>
</dbReference>
<keyword evidence="1" id="KW-0788">Thiol protease</keyword>
<dbReference type="Pfam" id="PF00443">
    <property type="entry name" value="UCH"/>
    <property type="match status" value="1"/>
</dbReference>
<dbReference type="SMR" id="A2EV27"/>
<reference evidence="3" key="1">
    <citation type="submission" date="2006-10" db="EMBL/GenBank/DDBJ databases">
        <authorList>
            <person name="Amadeo P."/>
            <person name="Zhao Q."/>
            <person name="Wortman J."/>
            <person name="Fraser-Liggett C."/>
            <person name="Carlton J."/>
        </authorList>
    </citation>
    <scope>NUCLEOTIDE SEQUENCE</scope>
    <source>
        <strain evidence="3">G3</strain>
    </source>
</reference>
<dbReference type="PROSITE" id="PS00972">
    <property type="entry name" value="USP_1"/>
    <property type="match status" value="1"/>
</dbReference>
<dbReference type="RefSeq" id="XP_001315700.1">
    <property type="nucleotide sequence ID" value="XM_001315665.1"/>
</dbReference>
<dbReference type="InterPro" id="IPR028889">
    <property type="entry name" value="USP"/>
</dbReference>
<dbReference type="PANTHER" id="PTHR24006:SF827">
    <property type="entry name" value="UBIQUITIN CARBOXYL-TERMINAL HYDROLASE 34"/>
    <property type="match status" value="1"/>
</dbReference>
<evidence type="ECO:0000313" key="4">
    <source>
        <dbReference type="Proteomes" id="UP000001542"/>
    </source>
</evidence>
<dbReference type="EC" id="3.4.19.12" evidence="1"/>
<dbReference type="PANTHER" id="PTHR24006">
    <property type="entry name" value="UBIQUITIN CARBOXYL-TERMINAL HYDROLASE"/>
    <property type="match status" value="1"/>
</dbReference>
<dbReference type="GO" id="GO:0016579">
    <property type="term" value="P:protein deubiquitination"/>
    <property type="evidence" value="ECO:0007669"/>
    <property type="project" value="InterPro"/>
</dbReference>
<keyword evidence="1" id="KW-0645">Protease</keyword>
<dbReference type="GO" id="GO:0005634">
    <property type="term" value="C:nucleus"/>
    <property type="evidence" value="ECO:0000318"/>
    <property type="project" value="GO_Central"/>
</dbReference>
<dbReference type="GO" id="GO:0031647">
    <property type="term" value="P:regulation of protein stability"/>
    <property type="evidence" value="ECO:0000318"/>
    <property type="project" value="GO_Central"/>
</dbReference>
<keyword evidence="1" id="KW-0833">Ubl conjugation pathway</keyword>
<dbReference type="FunFam" id="3.90.70.10:FF:000415">
    <property type="entry name" value="Clan CA, family C19, ubiquitin hydrolase-like cysteine peptidase"/>
    <property type="match status" value="1"/>
</dbReference>
<dbReference type="Gene3D" id="3.90.70.10">
    <property type="entry name" value="Cysteine proteinases"/>
    <property type="match status" value="1"/>
</dbReference>
<keyword evidence="1 3" id="KW-0378">Hydrolase</keyword>
<dbReference type="InterPro" id="IPR038765">
    <property type="entry name" value="Papain-like_cys_pep_sf"/>
</dbReference>